<reference evidence="3 4" key="1">
    <citation type="submission" date="2017-09" db="EMBL/GenBank/DDBJ databases">
        <title>WGS assembly of Aquilegia coerulea Goldsmith.</title>
        <authorList>
            <person name="Hodges S."/>
            <person name="Kramer E."/>
            <person name="Nordborg M."/>
            <person name="Tomkins J."/>
            <person name="Borevitz J."/>
            <person name="Derieg N."/>
            <person name="Yan J."/>
            <person name="Mihaltcheva S."/>
            <person name="Hayes R.D."/>
            <person name="Rokhsar D."/>
        </authorList>
    </citation>
    <scope>NUCLEOTIDE SEQUENCE [LARGE SCALE GENOMIC DNA]</scope>
    <source>
        <strain evidence="4">cv. Goldsmith</strain>
    </source>
</reference>
<dbReference type="Proteomes" id="UP000230069">
    <property type="component" value="Unassembled WGS sequence"/>
</dbReference>
<protein>
    <recommendedName>
        <fullName evidence="5">GDSL esterase/lipase</fullName>
    </recommendedName>
</protein>
<name>A0A2G5D4H1_AQUCA</name>
<dbReference type="AlphaFoldDB" id="A0A2G5D4H1"/>
<dbReference type="Pfam" id="PF00657">
    <property type="entry name" value="Lipase_GDSL"/>
    <property type="match status" value="1"/>
</dbReference>
<evidence type="ECO:0000256" key="1">
    <source>
        <dbReference type="ARBA" id="ARBA00008668"/>
    </source>
</evidence>
<dbReference type="EMBL" id="KZ305045">
    <property type="protein sequence ID" value="PIA38411.1"/>
    <property type="molecule type" value="Genomic_DNA"/>
</dbReference>
<dbReference type="PANTHER" id="PTHR22835:SF536">
    <property type="entry name" value="OS05G0401000 PROTEIN"/>
    <property type="match status" value="1"/>
</dbReference>
<gene>
    <name evidence="3" type="ORF">AQUCO_02800249v1</name>
</gene>
<proteinExistence type="inferred from homology"/>
<dbReference type="STRING" id="218851.A0A2G5D4H1"/>
<evidence type="ECO:0008006" key="5">
    <source>
        <dbReference type="Google" id="ProtNLM"/>
    </source>
</evidence>
<dbReference type="PANTHER" id="PTHR22835">
    <property type="entry name" value="ZINC FINGER FYVE DOMAIN CONTAINING PROTEIN"/>
    <property type="match status" value="1"/>
</dbReference>
<evidence type="ECO:0000313" key="3">
    <source>
        <dbReference type="EMBL" id="PIA38411.1"/>
    </source>
</evidence>
<dbReference type="GO" id="GO:0016788">
    <property type="term" value="F:hydrolase activity, acting on ester bonds"/>
    <property type="evidence" value="ECO:0007669"/>
    <property type="project" value="InterPro"/>
</dbReference>
<sequence length="217" mass="23694">MALKNISYLQIISFIYLFLSLVESIDFKYPAVFNFVDSNSDTGELTAGLGIRLESPNGQSYFRKPSGRFCDGRLLVDFLKGCNFAAAGSTILPATASSVSQFSFGIQVSQFLYFKDEVLELLSKGKNDIAGAFYSRSKDQVLASIPTILSEIETGVKILKGSSVAAKGCDDSSKYISWDGIHYTEAANQYVLSQILTGKYSDPPLSDIMKSPPKLDL</sequence>
<evidence type="ECO:0000313" key="4">
    <source>
        <dbReference type="Proteomes" id="UP000230069"/>
    </source>
</evidence>
<dbReference type="InParanoid" id="A0A2G5D4H1"/>
<keyword evidence="2" id="KW-0325">Glycoprotein</keyword>
<dbReference type="InterPro" id="IPR036514">
    <property type="entry name" value="SGNH_hydro_sf"/>
</dbReference>
<keyword evidence="4" id="KW-1185">Reference proteome</keyword>
<comment type="similarity">
    <text evidence="1">Belongs to the 'GDSL' lipolytic enzyme family.</text>
</comment>
<dbReference type="InterPro" id="IPR001087">
    <property type="entry name" value="GDSL"/>
</dbReference>
<dbReference type="OrthoDB" id="1393056at2759"/>
<evidence type="ECO:0000256" key="2">
    <source>
        <dbReference type="ARBA" id="ARBA00023180"/>
    </source>
</evidence>
<dbReference type="Gene3D" id="3.40.50.1110">
    <property type="entry name" value="SGNH hydrolase"/>
    <property type="match status" value="2"/>
</dbReference>
<accession>A0A2G5D4H1</accession>
<organism evidence="3 4">
    <name type="scientific">Aquilegia coerulea</name>
    <name type="common">Rocky mountain columbine</name>
    <dbReference type="NCBI Taxonomy" id="218851"/>
    <lineage>
        <taxon>Eukaryota</taxon>
        <taxon>Viridiplantae</taxon>
        <taxon>Streptophyta</taxon>
        <taxon>Embryophyta</taxon>
        <taxon>Tracheophyta</taxon>
        <taxon>Spermatophyta</taxon>
        <taxon>Magnoliopsida</taxon>
        <taxon>Ranunculales</taxon>
        <taxon>Ranunculaceae</taxon>
        <taxon>Thalictroideae</taxon>
        <taxon>Aquilegia</taxon>
    </lineage>
</organism>